<name>A0AAN7QCW9_9MYRT</name>
<keyword evidence="2" id="KW-1185">Reference proteome</keyword>
<comment type="caution">
    <text evidence="1">The sequence shown here is derived from an EMBL/GenBank/DDBJ whole genome shotgun (WGS) entry which is preliminary data.</text>
</comment>
<gene>
    <name evidence="1" type="ORF">SAY87_013315</name>
</gene>
<evidence type="ECO:0000313" key="2">
    <source>
        <dbReference type="Proteomes" id="UP001345219"/>
    </source>
</evidence>
<accession>A0AAN7QCW9</accession>
<sequence length="63" mass="6870">MASGFARYWRLLRLDSSVGILPVKQLLEISSVRSFESLPSSDGIGPDMLLSCKSLEAGTALWL</sequence>
<dbReference type="Proteomes" id="UP001345219">
    <property type="component" value="Chromosome 11"/>
</dbReference>
<reference evidence="1 2" key="1">
    <citation type="journal article" date="2023" name="Hortic Res">
        <title>Pangenome of water caltrop reveals structural variations and asymmetric subgenome divergence after allopolyploidization.</title>
        <authorList>
            <person name="Zhang X."/>
            <person name="Chen Y."/>
            <person name="Wang L."/>
            <person name="Yuan Y."/>
            <person name="Fang M."/>
            <person name="Shi L."/>
            <person name="Lu R."/>
            <person name="Comes H.P."/>
            <person name="Ma Y."/>
            <person name="Chen Y."/>
            <person name="Huang G."/>
            <person name="Zhou Y."/>
            <person name="Zheng Z."/>
            <person name="Qiu Y."/>
        </authorList>
    </citation>
    <scope>NUCLEOTIDE SEQUENCE [LARGE SCALE GENOMIC DNA]</scope>
    <source>
        <tissue evidence="1">Roots</tissue>
    </source>
</reference>
<proteinExistence type="predicted"/>
<dbReference type="EMBL" id="JAXIOK010000008">
    <property type="protein sequence ID" value="KAK4763877.1"/>
    <property type="molecule type" value="Genomic_DNA"/>
</dbReference>
<evidence type="ECO:0000313" key="1">
    <source>
        <dbReference type="EMBL" id="KAK4763877.1"/>
    </source>
</evidence>
<dbReference type="AlphaFoldDB" id="A0AAN7QCW9"/>
<protein>
    <submittedName>
        <fullName evidence="1">Uncharacterized protein</fullName>
    </submittedName>
</protein>
<organism evidence="1 2">
    <name type="scientific">Trapa incisa</name>
    <dbReference type="NCBI Taxonomy" id="236973"/>
    <lineage>
        <taxon>Eukaryota</taxon>
        <taxon>Viridiplantae</taxon>
        <taxon>Streptophyta</taxon>
        <taxon>Embryophyta</taxon>
        <taxon>Tracheophyta</taxon>
        <taxon>Spermatophyta</taxon>
        <taxon>Magnoliopsida</taxon>
        <taxon>eudicotyledons</taxon>
        <taxon>Gunneridae</taxon>
        <taxon>Pentapetalae</taxon>
        <taxon>rosids</taxon>
        <taxon>malvids</taxon>
        <taxon>Myrtales</taxon>
        <taxon>Lythraceae</taxon>
        <taxon>Trapa</taxon>
    </lineage>
</organism>